<dbReference type="InterPro" id="IPR003594">
    <property type="entry name" value="HATPase_dom"/>
</dbReference>
<evidence type="ECO:0000256" key="11">
    <source>
        <dbReference type="ARBA" id="ARBA00023136"/>
    </source>
</evidence>
<dbReference type="Proteomes" id="UP001320544">
    <property type="component" value="Chromosome"/>
</dbReference>
<dbReference type="PRINTS" id="PR00344">
    <property type="entry name" value="BCTRLSENSOR"/>
</dbReference>
<evidence type="ECO:0000256" key="5">
    <source>
        <dbReference type="ARBA" id="ARBA00022553"/>
    </source>
</evidence>
<keyword evidence="7 12" id="KW-0812">Transmembrane</keyword>
<keyword evidence="11 12" id="KW-0472">Membrane</keyword>
<evidence type="ECO:0000256" key="3">
    <source>
        <dbReference type="ARBA" id="ARBA00004236"/>
    </source>
</evidence>
<protein>
    <recommendedName>
        <fullName evidence="4">histidine kinase</fullName>
        <ecNumber evidence="4">2.7.13.3</ecNumber>
    </recommendedName>
</protein>
<dbReference type="InterPro" id="IPR005467">
    <property type="entry name" value="His_kinase_dom"/>
</dbReference>
<evidence type="ECO:0000256" key="1">
    <source>
        <dbReference type="ARBA" id="ARBA00000085"/>
    </source>
</evidence>
<comment type="catalytic activity">
    <reaction evidence="1">
        <text>ATP + protein L-histidine = ADP + protein N-phospho-L-histidine.</text>
        <dbReference type="EC" id="2.7.13.3"/>
    </reaction>
</comment>
<dbReference type="CDD" id="cd00082">
    <property type="entry name" value="HisKA"/>
    <property type="match status" value="1"/>
</dbReference>
<dbReference type="SUPFAM" id="SSF55874">
    <property type="entry name" value="ATPase domain of HSP90 chaperone/DNA topoisomerase II/histidine kinase"/>
    <property type="match status" value="1"/>
</dbReference>
<dbReference type="InterPro" id="IPR036890">
    <property type="entry name" value="HATPase_C_sf"/>
</dbReference>
<keyword evidence="9 12" id="KW-1133">Transmembrane helix</keyword>
<comment type="subcellular location">
    <subcellularLocation>
        <location evidence="3">Cell membrane</location>
    </subcellularLocation>
    <subcellularLocation>
        <location evidence="2">Membrane</location>
        <topology evidence="2">Multi-pass membrane protein</topology>
    </subcellularLocation>
</comment>
<dbReference type="Gene3D" id="1.10.287.130">
    <property type="match status" value="1"/>
</dbReference>
<dbReference type="Pfam" id="PF02518">
    <property type="entry name" value="HATPase_c"/>
    <property type="match status" value="1"/>
</dbReference>
<dbReference type="SMART" id="SM00388">
    <property type="entry name" value="HisKA"/>
    <property type="match status" value="1"/>
</dbReference>
<dbReference type="PANTHER" id="PTHR45528:SF8">
    <property type="entry name" value="HISTIDINE KINASE"/>
    <property type="match status" value="1"/>
</dbReference>
<dbReference type="PANTHER" id="PTHR45528">
    <property type="entry name" value="SENSOR HISTIDINE KINASE CPXA"/>
    <property type="match status" value="1"/>
</dbReference>
<keyword evidence="10" id="KW-0902">Two-component regulatory system</keyword>
<evidence type="ECO:0000256" key="6">
    <source>
        <dbReference type="ARBA" id="ARBA00022679"/>
    </source>
</evidence>
<evidence type="ECO:0000313" key="15">
    <source>
        <dbReference type="Proteomes" id="UP001320544"/>
    </source>
</evidence>
<gene>
    <name evidence="14" type="ORF">CE91St30_17350</name>
</gene>
<evidence type="ECO:0000259" key="13">
    <source>
        <dbReference type="PROSITE" id="PS50109"/>
    </source>
</evidence>
<evidence type="ECO:0000256" key="7">
    <source>
        <dbReference type="ARBA" id="ARBA00022692"/>
    </source>
</evidence>
<evidence type="ECO:0000256" key="8">
    <source>
        <dbReference type="ARBA" id="ARBA00022777"/>
    </source>
</evidence>
<proteinExistence type="predicted"/>
<dbReference type="InterPro" id="IPR036097">
    <property type="entry name" value="HisK_dim/P_sf"/>
</dbReference>
<keyword evidence="5" id="KW-0597">Phosphoprotein</keyword>
<sequence length="376" mass="41871">MPAKYTNDQTKALRRSILWRTIINAVLFTVVFAAAFLIVELLKPSLSNFVFYSLLGGMDYTLYNALSTLYYLGAALGYLFGIILIIRAGINRALRYFDALFEAVGGMLTHDDAPIDLPSELSTTALALNNIQAERERSERAAKAAEQRKNELVVYLAHDIKTPLTSIVGYLTLLAESPDMPIETRARYASITLEKAYRLEELIEEFFEITRYNLQTIPIERSRFDVTLFCQQVIDEFYPQAAARSLSIELDAPEELPTFADANRLSRVFNNVLKNALAYADEGSTVDVHVGESVIGTTNWLKIMVVNRGREITPEHLDRIFEKFYRGDDARTTSSGGAGLGLAIAREIARAHGGDITAASENGMTSFAIWIPQAGF</sequence>
<dbReference type="InterPro" id="IPR004358">
    <property type="entry name" value="Sig_transdc_His_kin-like_C"/>
</dbReference>
<dbReference type="Gene3D" id="3.30.565.10">
    <property type="entry name" value="Histidine kinase-like ATPase, C-terminal domain"/>
    <property type="match status" value="1"/>
</dbReference>
<keyword evidence="6" id="KW-0808">Transferase</keyword>
<dbReference type="InterPro" id="IPR050398">
    <property type="entry name" value="HssS/ArlS-like"/>
</dbReference>
<organism evidence="14 15">
    <name type="scientific">Raoultibacter timonensis</name>
    <dbReference type="NCBI Taxonomy" id="1907662"/>
    <lineage>
        <taxon>Bacteria</taxon>
        <taxon>Bacillati</taxon>
        <taxon>Actinomycetota</taxon>
        <taxon>Coriobacteriia</taxon>
        <taxon>Eggerthellales</taxon>
        <taxon>Eggerthellaceae</taxon>
        <taxon>Raoultibacter</taxon>
    </lineage>
</organism>
<dbReference type="SMART" id="SM00387">
    <property type="entry name" value="HATPase_c"/>
    <property type="match status" value="1"/>
</dbReference>
<evidence type="ECO:0000256" key="10">
    <source>
        <dbReference type="ARBA" id="ARBA00023012"/>
    </source>
</evidence>
<dbReference type="EC" id="2.7.13.3" evidence="4"/>
<evidence type="ECO:0000256" key="4">
    <source>
        <dbReference type="ARBA" id="ARBA00012438"/>
    </source>
</evidence>
<dbReference type="Pfam" id="PF00512">
    <property type="entry name" value="HisKA"/>
    <property type="match status" value="1"/>
</dbReference>
<evidence type="ECO:0000256" key="2">
    <source>
        <dbReference type="ARBA" id="ARBA00004141"/>
    </source>
</evidence>
<name>A0ABM7WJA6_9ACTN</name>
<evidence type="ECO:0000256" key="12">
    <source>
        <dbReference type="SAM" id="Phobius"/>
    </source>
</evidence>
<dbReference type="RefSeq" id="WP_102378073.1">
    <property type="nucleotide sequence ID" value="NZ_AP025564.1"/>
</dbReference>
<feature type="transmembrane region" description="Helical" evidence="12">
    <location>
        <begin position="62"/>
        <end position="86"/>
    </location>
</feature>
<evidence type="ECO:0000313" key="14">
    <source>
        <dbReference type="EMBL" id="BDE96402.1"/>
    </source>
</evidence>
<evidence type="ECO:0000256" key="9">
    <source>
        <dbReference type="ARBA" id="ARBA00022989"/>
    </source>
</evidence>
<keyword evidence="15" id="KW-1185">Reference proteome</keyword>
<dbReference type="GO" id="GO:0016301">
    <property type="term" value="F:kinase activity"/>
    <property type="evidence" value="ECO:0007669"/>
    <property type="project" value="UniProtKB-KW"/>
</dbReference>
<reference evidence="14 15" key="1">
    <citation type="submission" date="2022-01" db="EMBL/GenBank/DDBJ databases">
        <title>Novel bile acid biosynthetic pathways are enriched in the microbiome of centenarians.</title>
        <authorList>
            <person name="Sato Y."/>
            <person name="Atarashi K."/>
            <person name="Plichta R.D."/>
            <person name="Arai Y."/>
            <person name="Sasajima S."/>
            <person name="Kearney M.S."/>
            <person name="Suda W."/>
            <person name="Takeshita K."/>
            <person name="Sasaki T."/>
            <person name="Okamoto S."/>
            <person name="Skelly N.A."/>
            <person name="Okamura Y."/>
            <person name="Vlamakis H."/>
            <person name="Li Y."/>
            <person name="Tanoue T."/>
            <person name="Takei H."/>
            <person name="Nittono H."/>
            <person name="Narushima S."/>
            <person name="Irie J."/>
            <person name="Itoh H."/>
            <person name="Moriya K."/>
            <person name="Sugiura Y."/>
            <person name="Suematsu M."/>
            <person name="Moritoki N."/>
            <person name="Shibata S."/>
            <person name="Littman R.D."/>
            <person name="Fischbach A.M."/>
            <person name="Uwamino Y."/>
            <person name="Inoue T."/>
            <person name="Honda A."/>
            <person name="Hattori M."/>
            <person name="Murai T."/>
            <person name="Xavier J.R."/>
            <person name="Hirose N."/>
            <person name="Honda K."/>
        </authorList>
    </citation>
    <scope>NUCLEOTIDE SEQUENCE [LARGE SCALE GENOMIC DNA]</scope>
    <source>
        <strain evidence="14 15">CE91-St30</strain>
    </source>
</reference>
<feature type="domain" description="Histidine kinase" evidence="13">
    <location>
        <begin position="155"/>
        <end position="375"/>
    </location>
</feature>
<feature type="transmembrane region" description="Helical" evidence="12">
    <location>
        <begin position="21"/>
        <end position="42"/>
    </location>
</feature>
<dbReference type="InterPro" id="IPR003661">
    <property type="entry name" value="HisK_dim/P_dom"/>
</dbReference>
<dbReference type="PROSITE" id="PS50109">
    <property type="entry name" value="HIS_KIN"/>
    <property type="match status" value="1"/>
</dbReference>
<dbReference type="SUPFAM" id="SSF47384">
    <property type="entry name" value="Homodimeric domain of signal transducing histidine kinase"/>
    <property type="match status" value="1"/>
</dbReference>
<accession>A0ABM7WJA6</accession>
<keyword evidence="8 14" id="KW-0418">Kinase</keyword>
<dbReference type="CDD" id="cd00075">
    <property type="entry name" value="HATPase"/>
    <property type="match status" value="1"/>
</dbReference>
<dbReference type="EMBL" id="AP025564">
    <property type="protein sequence ID" value="BDE96402.1"/>
    <property type="molecule type" value="Genomic_DNA"/>
</dbReference>